<feature type="region of interest" description="Disordered" evidence="6">
    <location>
        <begin position="122"/>
        <end position="172"/>
    </location>
</feature>
<proteinExistence type="predicted"/>
<dbReference type="GO" id="GO:0005881">
    <property type="term" value="C:cytoplasmic microtubule"/>
    <property type="evidence" value="ECO:0007669"/>
    <property type="project" value="TreeGrafter"/>
</dbReference>
<name>A0A813T449_9BILA</name>
<comment type="subcellular location">
    <subcellularLocation>
        <location evidence="1">Cell projection</location>
        <location evidence="1">Cilium</location>
    </subcellularLocation>
    <subcellularLocation>
        <location evidence="2">Cytoplasm</location>
        <location evidence="2">Cytoskeleton</location>
    </subcellularLocation>
</comment>
<reference evidence="8" key="1">
    <citation type="submission" date="2021-02" db="EMBL/GenBank/DDBJ databases">
        <authorList>
            <person name="Nowell W R."/>
        </authorList>
    </citation>
    <scope>NUCLEOTIDE SEQUENCE</scope>
</reference>
<evidence type="ECO:0000256" key="4">
    <source>
        <dbReference type="ARBA" id="ARBA00023212"/>
    </source>
</evidence>
<feature type="region of interest" description="Disordered" evidence="6">
    <location>
        <begin position="21"/>
        <end position="59"/>
    </location>
</feature>
<dbReference type="PANTHER" id="PTHR21490">
    <property type="entry name" value="ENKURIN-RELATED"/>
    <property type="match status" value="1"/>
</dbReference>
<organism evidence="8 10">
    <name type="scientific">Rotaria sordida</name>
    <dbReference type="NCBI Taxonomy" id="392033"/>
    <lineage>
        <taxon>Eukaryota</taxon>
        <taxon>Metazoa</taxon>
        <taxon>Spiralia</taxon>
        <taxon>Gnathifera</taxon>
        <taxon>Rotifera</taxon>
        <taxon>Eurotatoria</taxon>
        <taxon>Bdelloidea</taxon>
        <taxon>Philodinida</taxon>
        <taxon>Philodinidae</taxon>
        <taxon>Rotaria</taxon>
    </lineage>
</organism>
<feature type="compositionally biased region" description="Basic and acidic residues" evidence="6">
    <location>
        <begin position="122"/>
        <end position="132"/>
    </location>
</feature>
<dbReference type="GO" id="GO:0005929">
    <property type="term" value="C:cilium"/>
    <property type="evidence" value="ECO:0007669"/>
    <property type="project" value="UniProtKB-SubCell"/>
</dbReference>
<evidence type="ECO:0000313" key="10">
    <source>
        <dbReference type="Proteomes" id="UP000663864"/>
    </source>
</evidence>
<evidence type="ECO:0000256" key="6">
    <source>
        <dbReference type="SAM" id="MobiDB-lite"/>
    </source>
</evidence>
<dbReference type="Proteomes" id="UP000663836">
    <property type="component" value="Unassembled WGS sequence"/>
</dbReference>
<dbReference type="EMBL" id="CAJNOT010000052">
    <property type="protein sequence ID" value="CAF0805114.1"/>
    <property type="molecule type" value="Genomic_DNA"/>
</dbReference>
<dbReference type="InterPro" id="IPR027012">
    <property type="entry name" value="Enkurin_dom"/>
</dbReference>
<dbReference type="PANTHER" id="PTHR21490:SF2">
    <property type="entry name" value="ENKURIN DOMAIN-CONTAINING PROTEIN 1"/>
    <property type="match status" value="1"/>
</dbReference>
<evidence type="ECO:0000313" key="9">
    <source>
        <dbReference type="EMBL" id="CAF3730156.1"/>
    </source>
</evidence>
<protein>
    <recommendedName>
        <fullName evidence="7">Enkurin domain-containing protein</fullName>
    </recommendedName>
</protein>
<dbReference type="Pfam" id="PF13864">
    <property type="entry name" value="Enkurin"/>
    <property type="match status" value="1"/>
</dbReference>
<dbReference type="AlphaFoldDB" id="A0A813T449"/>
<dbReference type="InterPro" id="IPR052102">
    <property type="entry name" value="Enkurin_domain-protein"/>
</dbReference>
<feature type="compositionally biased region" description="Basic and acidic residues" evidence="6">
    <location>
        <begin position="144"/>
        <end position="162"/>
    </location>
</feature>
<evidence type="ECO:0000313" key="8">
    <source>
        <dbReference type="EMBL" id="CAF0805114.1"/>
    </source>
</evidence>
<gene>
    <name evidence="9" type="ORF">JBS370_LOCUS11359</name>
    <name evidence="8" type="ORF">ZHD862_LOCUS2621</name>
</gene>
<evidence type="ECO:0000256" key="2">
    <source>
        <dbReference type="ARBA" id="ARBA00004245"/>
    </source>
</evidence>
<keyword evidence="3" id="KW-0963">Cytoplasm</keyword>
<keyword evidence="4" id="KW-0206">Cytoskeleton</keyword>
<evidence type="ECO:0000256" key="1">
    <source>
        <dbReference type="ARBA" id="ARBA00004138"/>
    </source>
</evidence>
<accession>A0A813T449</accession>
<sequence length="365" mass="42063">MYLSQQPFQWSAQFGPSLTNSYDQPHHYDSGTKNLEGPSLLRSPIPPDPGYGKDTRVPSDAYRFSRPVRLHGSDAKIIYKRAIANDGAPFRLDVHCSKCFPKPPKNHLNENFKRIRRIMRDTQQRQTNKEQSKQTPMKVLRQSKQYDHIQSKVKQKLEEDTQRSLSRPQSAQGNFLRAHENTGPQHLRSQSACISRQGSVGSSVNLATTQADNKTKLDYVKLNSRYVKTIPKVRKTISEEAVEQVQGKREKELKTYQENQNGLVPNYIEKIKEKRDQDAYQAFVNTPDPDCPLGHVKVDNNQRVSTLAQLQSNRVELEKKLGHLPIRNDTVTLRRTKEYIEKKIVELDEAIQIFSKPKVFIKMDK</sequence>
<evidence type="ECO:0000256" key="5">
    <source>
        <dbReference type="ARBA" id="ARBA00023273"/>
    </source>
</evidence>
<feature type="domain" description="Enkurin" evidence="7">
    <location>
        <begin position="270"/>
        <end position="362"/>
    </location>
</feature>
<keyword evidence="5" id="KW-0966">Cell projection</keyword>
<evidence type="ECO:0000256" key="3">
    <source>
        <dbReference type="ARBA" id="ARBA00022490"/>
    </source>
</evidence>
<dbReference type="Proteomes" id="UP000663864">
    <property type="component" value="Unassembled WGS sequence"/>
</dbReference>
<feature type="compositionally biased region" description="Polar residues" evidence="6">
    <location>
        <begin position="163"/>
        <end position="172"/>
    </location>
</feature>
<dbReference type="PROSITE" id="PS51665">
    <property type="entry name" value="ENKURIN"/>
    <property type="match status" value="1"/>
</dbReference>
<evidence type="ECO:0000259" key="7">
    <source>
        <dbReference type="PROSITE" id="PS51665"/>
    </source>
</evidence>
<dbReference type="EMBL" id="CAJOBD010000872">
    <property type="protein sequence ID" value="CAF3730156.1"/>
    <property type="molecule type" value="Genomic_DNA"/>
</dbReference>
<comment type="caution">
    <text evidence="8">The sequence shown here is derived from an EMBL/GenBank/DDBJ whole genome shotgun (WGS) entry which is preliminary data.</text>
</comment>